<evidence type="ECO:0000256" key="4">
    <source>
        <dbReference type="ARBA" id="ARBA00004496"/>
    </source>
</evidence>
<keyword evidence="14 17" id="KW-0418">Kinase</keyword>
<comment type="function">
    <text evidence="3 17">General (non sugar-specific) component of the phosphoenolpyruvate-dependent sugar phosphotransferase system (sugar PTS). This major carbohydrate active-transport system catalyzes the phosphorylation of incoming sugar substrates concomitantly with their translocation across the cell membrane. Enzyme I transfers the phosphoryl group from phosphoenolpyruvate (PEP) to the phosphoryl carrier protein (HPr).</text>
</comment>
<evidence type="ECO:0000256" key="8">
    <source>
        <dbReference type="ARBA" id="ARBA00022448"/>
    </source>
</evidence>
<feature type="active site" description="Proton donor" evidence="18">
    <location>
        <position position="520"/>
    </location>
</feature>
<comment type="cofactor">
    <cofactor evidence="2 17 20">
        <name>Mg(2+)</name>
        <dbReference type="ChEBI" id="CHEBI:18420"/>
    </cofactor>
</comment>
<name>A0A2K8L149_9PROT</name>
<dbReference type="GO" id="GO:0008965">
    <property type="term" value="F:phosphoenolpyruvate-protein phosphotransferase activity"/>
    <property type="evidence" value="ECO:0007669"/>
    <property type="project" value="UniProtKB-EC"/>
</dbReference>
<feature type="binding site" evidence="19">
    <location>
        <position position="315"/>
    </location>
    <ligand>
        <name>phosphoenolpyruvate</name>
        <dbReference type="ChEBI" id="CHEBI:58702"/>
    </ligand>
</feature>
<dbReference type="Proteomes" id="UP000231637">
    <property type="component" value="Chromosome"/>
</dbReference>
<evidence type="ECO:0000256" key="2">
    <source>
        <dbReference type="ARBA" id="ARBA00001946"/>
    </source>
</evidence>
<dbReference type="InterPro" id="IPR023151">
    <property type="entry name" value="PEP_util_CS"/>
</dbReference>
<dbReference type="Pfam" id="PF02896">
    <property type="entry name" value="PEP-utilizers_C"/>
    <property type="match status" value="1"/>
</dbReference>
<keyword evidence="10 17" id="KW-0762">Sugar transport</keyword>
<dbReference type="InterPro" id="IPR040442">
    <property type="entry name" value="Pyrv_kinase-like_dom_sf"/>
</dbReference>
<dbReference type="Gene3D" id="3.50.30.10">
    <property type="entry name" value="Phosphohistidine domain"/>
    <property type="match status" value="1"/>
</dbReference>
<feature type="binding site" evidence="19">
    <location>
        <position position="483"/>
    </location>
    <ligand>
        <name>phosphoenolpyruvate</name>
        <dbReference type="ChEBI" id="CHEBI:58702"/>
    </ligand>
</feature>
<dbReference type="PANTHER" id="PTHR46244">
    <property type="entry name" value="PHOSPHOENOLPYRUVATE-PROTEIN PHOSPHOTRANSFERASE"/>
    <property type="match status" value="1"/>
</dbReference>
<protein>
    <recommendedName>
        <fullName evidence="7 17">Phosphoenolpyruvate-protein phosphotransferase</fullName>
        <ecNumber evidence="6 17">2.7.3.9</ecNumber>
    </recommendedName>
    <alternativeName>
        <fullName evidence="16 17">Phosphotransferase system, enzyme I</fullName>
    </alternativeName>
</protein>
<evidence type="ECO:0000256" key="11">
    <source>
        <dbReference type="ARBA" id="ARBA00022679"/>
    </source>
</evidence>
<evidence type="ECO:0000259" key="23">
    <source>
        <dbReference type="Pfam" id="PF05524"/>
    </source>
</evidence>
<dbReference type="InterPro" id="IPR050499">
    <property type="entry name" value="PEP-utilizing_PTS_enzyme"/>
</dbReference>
<dbReference type="PRINTS" id="PR01736">
    <property type="entry name" value="PHPHTRNFRASE"/>
</dbReference>
<keyword evidence="13 17" id="KW-0479">Metal-binding</keyword>
<comment type="similarity">
    <text evidence="5 17">Belongs to the PEP-utilizing enzyme family.</text>
</comment>
<feature type="binding site" evidence="20">
    <location>
        <position position="473"/>
    </location>
    <ligand>
        <name>Mg(2+)</name>
        <dbReference type="ChEBI" id="CHEBI:18420"/>
    </ligand>
</feature>
<comment type="catalytic activity">
    <reaction evidence="1 17">
        <text>L-histidyl-[protein] + phosphoenolpyruvate = N(pros)-phospho-L-histidyl-[protein] + pyruvate</text>
        <dbReference type="Rhea" id="RHEA:23880"/>
        <dbReference type="Rhea" id="RHEA-COMP:9745"/>
        <dbReference type="Rhea" id="RHEA-COMP:9746"/>
        <dbReference type="ChEBI" id="CHEBI:15361"/>
        <dbReference type="ChEBI" id="CHEBI:29979"/>
        <dbReference type="ChEBI" id="CHEBI:58702"/>
        <dbReference type="ChEBI" id="CHEBI:64837"/>
        <dbReference type="EC" id="2.7.3.9"/>
    </reaction>
</comment>
<keyword evidence="9 17" id="KW-0963">Cytoplasm</keyword>
<gene>
    <name evidence="24" type="ORF">Ga0123462_0129</name>
</gene>
<dbReference type="InterPro" id="IPR015813">
    <property type="entry name" value="Pyrv/PenolPyrv_kinase-like_dom"/>
</dbReference>
<feature type="domain" description="PEP-utilising enzyme C-terminal" evidence="22">
    <location>
        <begin position="273"/>
        <end position="559"/>
    </location>
</feature>
<dbReference type="GO" id="GO:0009401">
    <property type="term" value="P:phosphoenolpyruvate-dependent sugar phosphotransferase system"/>
    <property type="evidence" value="ECO:0007669"/>
    <property type="project" value="UniProtKB-KW"/>
</dbReference>
<feature type="binding site" evidence="19">
    <location>
        <position position="351"/>
    </location>
    <ligand>
        <name>phosphoenolpyruvate</name>
        <dbReference type="ChEBI" id="CHEBI:58702"/>
    </ligand>
</feature>
<accession>A0A2K8L149</accession>
<evidence type="ECO:0000313" key="25">
    <source>
        <dbReference type="Proteomes" id="UP000231637"/>
    </source>
</evidence>
<organism evidence="24 25">
    <name type="scientific">Mariprofundus ferrinatatus</name>
    <dbReference type="NCBI Taxonomy" id="1921087"/>
    <lineage>
        <taxon>Bacteria</taxon>
        <taxon>Pseudomonadati</taxon>
        <taxon>Pseudomonadota</taxon>
        <taxon>Candidatius Mariprofundia</taxon>
        <taxon>Mariprofundales</taxon>
        <taxon>Mariprofundaceae</taxon>
        <taxon>Mariprofundus</taxon>
    </lineage>
</organism>
<dbReference type="SUPFAM" id="SSF47831">
    <property type="entry name" value="Enzyme I of the PEP:sugar phosphotransferase system HPr-binding (sub)domain"/>
    <property type="match status" value="1"/>
</dbReference>
<keyword evidence="11 17" id="KW-0808">Transferase</keyword>
<proteinExistence type="inferred from homology"/>
<feature type="binding site" evidence="19">
    <location>
        <begin position="472"/>
        <end position="473"/>
    </location>
    <ligand>
        <name>phosphoenolpyruvate</name>
        <dbReference type="ChEBI" id="CHEBI:58702"/>
    </ligand>
</feature>
<dbReference type="GO" id="GO:0016301">
    <property type="term" value="F:kinase activity"/>
    <property type="evidence" value="ECO:0007669"/>
    <property type="project" value="UniProtKB-KW"/>
</dbReference>
<dbReference type="PIRSF" id="PIRSF000732">
    <property type="entry name" value="PTS_enzyme_I"/>
    <property type="match status" value="1"/>
</dbReference>
<dbReference type="EMBL" id="CP018800">
    <property type="protein sequence ID" value="ATX81007.1"/>
    <property type="molecule type" value="Genomic_DNA"/>
</dbReference>
<dbReference type="Pfam" id="PF05524">
    <property type="entry name" value="PEP-utilisers_N"/>
    <property type="match status" value="1"/>
</dbReference>
<evidence type="ECO:0000259" key="21">
    <source>
        <dbReference type="Pfam" id="PF00391"/>
    </source>
</evidence>
<dbReference type="InterPro" id="IPR024692">
    <property type="entry name" value="PTS_EI"/>
</dbReference>
<dbReference type="PANTHER" id="PTHR46244:SF3">
    <property type="entry name" value="PHOSPHOENOLPYRUVATE-PROTEIN PHOSPHOTRANSFERASE"/>
    <property type="match status" value="1"/>
</dbReference>
<keyword evidence="15 17" id="KW-0460">Magnesium</keyword>
<feature type="domain" description="Phosphotransferase system enzyme I N-terminal" evidence="23">
    <location>
        <begin position="17"/>
        <end position="139"/>
    </location>
</feature>
<dbReference type="InterPro" id="IPR036637">
    <property type="entry name" value="Phosphohistidine_dom_sf"/>
</dbReference>
<evidence type="ECO:0000313" key="24">
    <source>
        <dbReference type="EMBL" id="ATX81007.1"/>
    </source>
</evidence>
<evidence type="ECO:0000256" key="5">
    <source>
        <dbReference type="ARBA" id="ARBA00007837"/>
    </source>
</evidence>
<dbReference type="KEGG" id="mfn:Ga0123462_0129"/>
<dbReference type="Gene3D" id="1.10.274.10">
    <property type="entry name" value="PtsI, HPr-binding domain"/>
    <property type="match status" value="1"/>
</dbReference>
<keyword evidence="24" id="KW-0670">Pyruvate</keyword>
<feature type="active site" description="Tele-phosphohistidine intermediate" evidence="18">
    <location>
        <position position="208"/>
    </location>
</feature>
<evidence type="ECO:0000256" key="10">
    <source>
        <dbReference type="ARBA" id="ARBA00022597"/>
    </source>
</evidence>
<evidence type="ECO:0000256" key="15">
    <source>
        <dbReference type="ARBA" id="ARBA00022842"/>
    </source>
</evidence>
<evidence type="ECO:0000256" key="7">
    <source>
        <dbReference type="ARBA" id="ARBA00016544"/>
    </source>
</evidence>
<evidence type="ECO:0000256" key="9">
    <source>
        <dbReference type="ARBA" id="ARBA00022490"/>
    </source>
</evidence>
<keyword evidence="8 17" id="KW-0813">Transport</keyword>
<dbReference type="InterPro" id="IPR008731">
    <property type="entry name" value="PTS_EIN"/>
</dbReference>
<dbReference type="Gene3D" id="3.20.20.60">
    <property type="entry name" value="Phosphoenolpyruvate-binding domains"/>
    <property type="match status" value="1"/>
</dbReference>
<evidence type="ECO:0000256" key="20">
    <source>
        <dbReference type="PIRSR" id="PIRSR000732-3"/>
    </source>
</evidence>
<evidence type="ECO:0000256" key="19">
    <source>
        <dbReference type="PIRSR" id="PIRSR000732-2"/>
    </source>
</evidence>
<evidence type="ECO:0000256" key="3">
    <source>
        <dbReference type="ARBA" id="ARBA00002728"/>
    </source>
</evidence>
<evidence type="ECO:0000256" key="16">
    <source>
        <dbReference type="ARBA" id="ARBA00033235"/>
    </source>
</evidence>
<dbReference type="PROSITE" id="PS00742">
    <property type="entry name" value="PEP_ENZYMES_2"/>
    <property type="match status" value="1"/>
</dbReference>
<evidence type="ECO:0000256" key="12">
    <source>
        <dbReference type="ARBA" id="ARBA00022683"/>
    </source>
</evidence>
<evidence type="ECO:0000256" key="6">
    <source>
        <dbReference type="ARBA" id="ARBA00012232"/>
    </source>
</evidence>
<dbReference type="RefSeq" id="WP_232726477.1">
    <property type="nucleotide sequence ID" value="NZ_CP018800.1"/>
</dbReference>
<dbReference type="InterPro" id="IPR008279">
    <property type="entry name" value="PEP-util_enz_mobile_dom"/>
</dbReference>
<dbReference type="SUPFAM" id="SSF51621">
    <property type="entry name" value="Phosphoenolpyruvate/pyruvate domain"/>
    <property type="match status" value="1"/>
</dbReference>
<evidence type="ECO:0000256" key="14">
    <source>
        <dbReference type="ARBA" id="ARBA00022777"/>
    </source>
</evidence>
<evidence type="ECO:0000256" key="17">
    <source>
        <dbReference type="PIRNR" id="PIRNR000732"/>
    </source>
</evidence>
<comment type="subcellular location">
    <subcellularLocation>
        <location evidence="4 17">Cytoplasm</location>
    </subcellularLocation>
</comment>
<dbReference type="NCBIfam" id="TIGR01417">
    <property type="entry name" value="PTS_I_fam"/>
    <property type="match status" value="1"/>
</dbReference>
<feature type="domain" description="PEP-utilising enzyme mobile" evidence="21">
    <location>
        <begin position="175"/>
        <end position="244"/>
    </location>
</feature>
<reference evidence="24 25" key="1">
    <citation type="submission" date="2016-12" db="EMBL/GenBank/DDBJ databases">
        <title>Isolation and genomic insights into novel planktonic Zetaproteobacteria from stratified waters of the Chesapeake Bay.</title>
        <authorList>
            <person name="McAllister S.M."/>
            <person name="Kato S."/>
            <person name="Chan C.S."/>
            <person name="Chiu B.K."/>
            <person name="Field E.K."/>
        </authorList>
    </citation>
    <scope>NUCLEOTIDE SEQUENCE [LARGE SCALE GENOMIC DNA]</scope>
    <source>
        <strain evidence="24 25">CP-8</strain>
    </source>
</reference>
<dbReference type="InterPro" id="IPR036618">
    <property type="entry name" value="PtsI_HPr-bd_sf"/>
</dbReference>
<dbReference type="GO" id="GO:0005737">
    <property type="term" value="C:cytoplasm"/>
    <property type="evidence" value="ECO:0007669"/>
    <property type="project" value="UniProtKB-SubCell"/>
</dbReference>
<dbReference type="Pfam" id="PF00391">
    <property type="entry name" value="PEP-utilizers"/>
    <property type="match status" value="1"/>
</dbReference>
<dbReference type="InterPro" id="IPR006318">
    <property type="entry name" value="PTS_EI-like"/>
</dbReference>
<feature type="binding site" evidence="20">
    <location>
        <position position="449"/>
    </location>
    <ligand>
        <name>Mg(2+)</name>
        <dbReference type="ChEBI" id="CHEBI:18420"/>
    </ligand>
</feature>
<dbReference type="SUPFAM" id="SSF52009">
    <property type="entry name" value="Phosphohistidine domain"/>
    <property type="match status" value="1"/>
</dbReference>
<dbReference type="EC" id="2.7.3.9" evidence="6 17"/>
<dbReference type="InterPro" id="IPR000121">
    <property type="entry name" value="PEP_util_C"/>
</dbReference>
<dbReference type="AlphaFoldDB" id="A0A2K8L149"/>
<sequence>MSSEALPSPAPRREGRAVASSSGIVIGRVQKLLYGRKPIPEREIEAAQTRVEVQRLLRAIDEARSEVDIERAHLLKTGTHDMLLLLDVHRMLIADPELLNRATHRITEKCINAEWALRQEMDAIQLTFEKIDDDYLRNRKDDIEHAGRRILRHLLGSQPEMNEGLNQARNTTYPVIYAGDDFSVSDIVSMWRHGVAGVVIEQGGVDAHNIIVARGIGLPALVGAVGCLANVEDGETIILDAEQGRWILNPEYGEEEAYARSITDFCLAQAELNAYACLPSTSSDGHELKLMANIEFAEELDVADHIGIDGIGLYRSEFLFLNNSGMPGEDEQFEQYVEIVRRMKGKPVTMRLLDIGGDKPWRYHDLTTNIEGGANPAMGLRGIRLLLRWPDLLRSQLRAMLRAGEEGPVHILIPMVTNIGEIKEVRRLAEECHRELALRAPISIGTMIEVPASALIADELATVSDFFSVGTNDLTQYTLAADRTDEEVAGLYESGHAAVFHLIRLAAEAARRAGIPISICGELSSNPEWTGTLLNLGMDSLSMSLNKVLRIRQELRQQKYEPVI</sequence>
<keyword evidence="12 17" id="KW-0598">Phosphotransferase system</keyword>
<evidence type="ECO:0000256" key="1">
    <source>
        <dbReference type="ARBA" id="ARBA00000683"/>
    </source>
</evidence>
<keyword evidence="25" id="KW-1185">Reference proteome</keyword>
<dbReference type="GO" id="GO:0046872">
    <property type="term" value="F:metal ion binding"/>
    <property type="evidence" value="ECO:0007669"/>
    <property type="project" value="UniProtKB-KW"/>
</dbReference>
<evidence type="ECO:0000256" key="13">
    <source>
        <dbReference type="ARBA" id="ARBA00022723"/>
    </source>
</evidence>
<evidence type="ECO:0000259" key="22">
    <source>
        <dbReference type="Pfam" id="PF02896"/>
    </source>
</evidence>
<evidence type="ECO:0000256" key="18">
    <source>
        <dbReference type="PIRSR" id="PIRSR000732-1"/>
    </source>
</evidence>